<comment type="caution">
    <text evidence="1">The sequence shown here is derived from an EMBL/GenBank/DDBJ whole genome shotgun (WGS) entry which is preliminary data.</text>
</comment>
<dbReference type="RefSeq" id="WP_132592421.1">
    <property type="nucleotide sequence ID" value="NZ_SMKO01000007.1"/>
</dbReference>
<reference evidence="1 2" key="1">
    <citation type="submission" date="2019-03" db="EMBL/GenBank/DDBJ databases">
        <title>Draft genome sequences of novel Actinobacteria.</title>
        <authorList>
            <person name="Sahin N."/>
            <person name="Ay H."/>
            <person name="Saygin H."/>
        </authorList>
    </citation>
    <scope>NUCLEOTIDE SEQUENCE [LARGE SCALE GENOMIC DNA]</scope>
    <source>
        <strain evidence="1 2">KC310</strain>
    </source>
</reference>
<protein>
    <submittedName>
        <fullName evidence="1">Uncharacterized protein</fullName>
    </submittedName>
</protein>
<evidence type="ECO:0000313" key="1">
    <source>
        <dbReference type="EMBL" id="TDD11559.1"/>
    </source>
</evidence>
<accession>A0A4R4VZE1</accession>
<name>A0A4R4VZE1_9ACTN</name>
<dbReference type="Proteomes" id="UP000295258">
    <property type="component" value="Unassembled WGS sequence"/>
</dbReference>
<gene>
    <name evidence="1" type="ORF">E1292_04915</name>
</gene>
<proteinExistence type="predicted"/>
<organism evidence="1 2">
    <name type="scientific">Nonomuraea deserti</name>
    <dbReference type="NCBI Taxonomy" id="1848322"/>
    <lineage>
        <taxon>Bacteria</taxon>
        <taxon>Bacillati</taxon>
        <taxon>Actinomycetota</taxon>
        <taxon>Actinomycetes</taxon>
        <taxon>Streptosporangiales</taxon>
        <taxon>Streptosporangiaceae</taxon>
        <taxon>Nonomuraea</taxon>
    </lineage>
</organism>
<sequence>MNRWIWRGPNEFARDNGWEIDRRRWGARHYRDPRFNARKKEMTEAAVEEGDPGGRIDIQAVSEPPPRRFRNHQKIPVAHDPGAAAGLVWRWRAEIAMAAAMPMAAVPLSAWVGPAPTVVLVTGAVLACAAAPPVRRAAARLVLRHRFQGLCLRTPLRTPEGRMPLVVHTAGTENGTAMLIWCRSGMTPEVFEDYIPEIRVACFAKEVTIYRHHRWAHLTTIELKRA</sequence>
<dbReference type="EMBL" id="SMKO01000007">
    <property type="protein sequence ID" value="TDD11559.1"/>
    <property type="molecule type" value="Genomic_DNA"/>
</dbReference>
<dbReference type="AlphaFoldDB" id="A0A4R4VZE1"/>
<evidence type="ECO:0000313" key="2">
    <source>
        <dbReference type="Proteomes" id="UP000295258"/>
    </source>
</evidence>
<keyword evidence="2" id="KW-1185">Reference proteome</keyword>